<comment type="caution">
    <text evidence="1">The sequence shown here is derived from an EMBL/GenBank/DDBJ whole genome shotgun (WGS) entry which is preliminary data.</text>
</comment>
<dbReference type="InterPro" id="IPR023591">
    <property type="entry name" value="Ribosomal_uS2_flav_dom_sf"/>
</dbReference>
<evidence type="ECO:0000313" key="2">
    <source>
        <dbReference type="Proteomes" id="UP000593572"/>
    </source>
</evidence>
<dbReference type="EMBL" id="JABEZX010132115">
    <property type="protein sequence ID" value="MBA0575248.1"/>
    <property type="molecule type" value="Genomic_DNA"/>
</dbReference>
<evidence type="ECO:0000313" key="1">
    <source>
        <dbReference type="EMBL" id="MBA0575248.1"/>
    </source>
</evidence>
<sequence length="35" mass="3908">MAPYISAKRKGIHITNLTRATRFLLEACDLVFDAA</sequence>
<name>A0A7J8NE12_9ROSI</name>
<feature type="non-terminal residue" evidence="1">
    <location>
        <position position="35"/>
    </location>
</feature>
<dbReference type="Gene3D" id="3.40.50.10490">
    <property type="entry name" value="Glucose-6-phosphate isomerase like protein, domain 1"/>
    <property type="match status" value="1"/>
</dbReference>
<accession>A0A7J8NE12</accession>
<proteinExistence type="predicted"/>
<keyword evidence="2" id="KW-1185">Reference proteome</keyword>
<dbReference type="SUPFAM" id="SSF52313">
    <property type="entry name" value="Ribosomal protein S2"/>
    <property type="match status" value="1"/>
</dbReference>
<reference evidence="1 2" key="1">
    <citation type="journal article" date="2019" name="Genome Biol. Evol.">
        <title>Insights into the evolution of the New World diploid cottons (Gossypium, subgenus Houzingenia) based on genome sequencing.</title>
        <authorList>
            <person name="Grover C.E."/>
            <person name="Arick M.A. 2nd"/>
            <person name="Thrash A."/>
            <person name="Conover J.L."/>
            <person name="Sanders W.S."/>
            <person name="Peterson D.G."/>
            <person name="Frelichowski J.E."/>
            <person name="Scheffler J.A."/>
            <person name="Scheffler B.E."/>
            <person name="Wendel J.F."/>
        </authorList>
    </citation>
    <scope>NUCLEOTIDE SEQUENCE [LARGE SCALE GENOMIC DNA]</scope>
    <source>
        <strain evidence="1">157</strain>
        <tissue evidence="1">Leaf</tissue>
    </source>
</reference>
<protein>
    <submittedName>
        <fullName evidence="1">Uncharacterized protein</fullName>
    </submittedName>
</protein>
<dbReference type="AlphaFoldDB" id="A0A7J8NE12"/>
<organism evidence="1 2">
    <name type="scientific">Gossypium lobatum</name>
    <dbReference type="NCBI Taxonomy" id="34289"/>
    <lineage>
        <taxon>Eukaryota</taxon>
        <taxon>Viridiplantae</taxon>
        <taxon>Streptophyta</taxon>
        <taxon>Embryophyta</taxon>
        <taxon>Tracheophyta</taxon>
        <taxon>Spermatophyta</taxon>
        <taxon>Magnoliopsida</taxon>
        <taxon>eudicotyledons</taxon>
        <taxon>Gunneridae</taxon>
        <taxon>Pentapetalae</taxon>
        <taxon>rosids</taxon>
        <taxon>malvids</taxon>
        <taxon>Malvales</taxon>
        <taxon>Malvaceae</taxon>
        <taxon>Malvoideae</taxon>
        <taxon>Gossypium</taxon>
    </lineage>
</organism>
<dbReference type="Proteomes" id="UP000593572">
    <property type="component" value="Unassembled WGS sequence"/>
</dbReference>
<gene>
    <name evidence="1" type="ORF">Golob_024691</name>
</gene>